<gene>
    <name evidence="2" type="ORF">ACU57_21835</name>
    <name evidence="1" type="ORF">WR15_13720</name>
</gene>
<evidence type="ECO:0000313" key="2">
    <source>
        <dbReference type="EMBL" id="KPO06653.1"/>
    </source>
</evidence>
<dbReference type="Proteomes" id="UP000050556">
    <property type="component" value="Unassembled WGS sequence"/>
</dbReference>
<organism evidence="1 3">
    <name type="scientific">Escherichia coli</name>
    <dbReference type="NCBI Taxonomy" id="562"/>
    <lineage>
        <taxon>Bacteria</taxon>
        <taxon>Pseudomonadati</taxon>
        <taxon>Pseudomonadota</taxon>
        <taxon>Gammaproteobacteria</taxon>
        <taxon>Enterobacterales</taxon>
        <taxon>Enterobacteriaceae</taxon>
        <taxon>Escherichia</taxon>
    </lineage>
</organism>
<comment type="caution">
    <text evidence="1">The sequence shown here is derived from an EMBL/GenBank/DDBJ whole genome shotgun (WGS) entry which is preliminary data.</text>
</comment>
<name>A0A0G9G512_ECOLX</name>
<accession>A0A0G9G512</accession>
<proteinExistence type="predicted"/>
<sequence>MTKVTPSDVLRLSGLFDSCNVLNLHSFIGRIRRSRRIRREQITLFRTIQYVQIITFSRNHRKR</sequence>
<dbReference type="Proteomes" id="UP000037564">
    <property type="component" value="Unassembled WGS sequence"/>
</dbReference>
<dbReference type="EMBL" id="LDYI01000145">
    <property type="protein sequence ID" value="KPO06653.1"/>
    <property type="molecule type" value="Genomic_DNA"/>
</dbReference>
<evidence type="ECO:0000313" key="4">
    <source>
        <dbReference type="Proteomes" id="UP000050556"/>
    </source>
</evidence>
<evidence type="ECO:0000313" key="3">
    <source>
        <dbReference type="Proteomes" id="UP000037564"/>
    </source>
</evidence>
<dbReference type="AntiFam" id="ANF00064">
    <property type="entry name" value="Unclear, Possibly translation of poorly localized IS Element IS621"/>
</dbReference>
<dbReference type="EMBL" id="LGZN01000030">
    <property type="protein sequence ID" value="KNF68588.1"/>
    <property type="molecule type" value="Genomic_DNA"/>
</dbReference>
<reference evidence="2 4" key="1">
    <citation type="journal article" date="2015" name="Front. Microbiol.">
        <title>Genetic determinants of heat resistance in Escherichia coli.</title>
        <authorList>
            <person name="Mercer R.G."/>
            <person name="Zheng J."/>
            <person name="Garcia-Hernandez R."/>
            <person name="Ruan L."/>
            <person name="Ganzle M.G."/>
            <person name="McMullen L.M."/>
        </authorList>
    </citation>
    <scope>NUCLEOTIDE SEQUENCE [LARGE SCALE GENOMIC DNA]</scope>
    <source>
        <strain evidence="2 4">AW1.3</strain>
    </source>
</reference>
<reference evidence="1 3" key="2">
    <citation type="submission" date="2015-07" db="EMBL/GenBank/DDBJ databases">
        <title>Genome sequences of 64 non-O157:H7 Shiga toxin-producing Escherichia coli strains.</title>
        <authorList>
            <person name="Gonzalez-Escalona N."/>
            <person name="Toro M."/>
            <person name="Timme R."/>
            <person name="Payne J."/>
        </authorList>
    </citation>
    <scope>NUCLEOTIDE SEQUENCE [LARGE SCALE GENOMIC DNA]</scope>
    <source>
        <strain evidence="1 3">CFSAN026843</strain>
    </source>
</reference>
<evidence type="ECO:0000313" key="1">
    <source>
        <dbReference type="EMBL" id="KNF68588.1"/>
    </source>
</evidence>
<dbReference type="AlphaFoldDB" id="A0A0G9G512"/>
<protein>
    <submittedName>
        <fullName evidence="1">Uncharacterized protein</fullName>
    </submittedName>
</protein>